<dbReference type="InterPro" id="IPR003593">
    <property type="entry name" value="AAA+_ATPase"/>
</dbReference>
<reference evidence="11 12" key="1">
    <citation type="submission" date="2024-01" db="EMBL/GenBank/DDBJ databases">
        <authorList>
            <consortium name="Genoscope - CEA"/>
            <person name="William W."/>
        </authorList>
    </citation>
    <scope>NUCLEOTIDE SEQUENCE [LARGE SCALE GENOMIC DNA]</scope>
    <source>
        <strain evidence="11 12">29B2s-10</strain>
    </source>
</reference>
<feature type="domain" description="ABC transporter" evidence="10">
    <location>
        <begin position="141"/>
        <end position="395"/>
    </location>
</feature>
<evidence type="ECO:0000313" key="12">
    <source>
        <dbReference type="Proteomes" id="UP001497600"/>
    </source>
</evidence>
<feature type="transmembrane region" description="Helical" evidence="9">
    <location>
        <begin position="1180"/>
        <end position="1197"/>
    </location>
</feature>
<gene>
    <name evidence="11" type="primary">CDR1</name>
    <name evidence="11" type="ORF">CAAN4_H19460</name>
</gene>
<evidence type="ECO:0000256" key="5">
    <source>
        <dbReference type="ARBA" id="ARBA00022741"/>
    </source>
</evidence>
<keyword evidence="7 9" id="KW-1133">Transmembrane helix</keyword>
<evidence type="ECO:0000313" key="11">
    <source>
        <dbReference type="EMBL" id="CAK7921859.1"/>
    </source>
</evidence>
<evidence type="ECO:0000259" key="10">
    <source>
        <dbReference type="PROSITE" id="PS50893"/>
    </source>
</evidence>
<feature type="transmembrane region" description="Helical" evidence="9">
    <location>
        <begin position="539"/>
        <end position="561"/>
    </location>
</feature>
<dbReference type="InterPro" id="IPR013525">
    <property type="entry name" value="ABC2_TM"/>
</dbReference>
<feature type="transmembrane region" description="Helical" evidence="9">
    <location>
        <begin position="505"/>
        <end position="527"/>
    </location>
</feature>
<dbReference type="InterPro" id="IPR034001">
    <property type="entry name" value="ABCG_PDR_1"/>
</dbReference>
<dbReference type="PROSITE" id="PS00211">
    <property type="entry name" value="ABC_TRANSPORTER_1"/>
    <property type="match status" value="1"/>
</dbReference>
<dbReference type="InterPro" id="IPR010929">
    <property type="entry name" value="PDR_CDR_ABC"/>
</dbReference>
<keyword evidence="12" id="KW-1185">Reference proteome</keyword>
<feature type="transmembrane region" description="Helical" evidence="9">
    <location>
        <begin position="1447"/>
        <end position="1468"/>
    </location>
</feature>
<dbReference type="Pfam" id="PF06422">
    <property type="entry name" value="PDR_CDR"/>
    <property type="match status" value="1"/>
</dbReference>
<dbReference type="Gene3D" id="3.40.50.300">
    <property type="entry name" value="P-loop containing nucleotide triphosphate hydrolases"/>
    <property type="match status" value="2"/>
</dbReference>
<dbReference type="InterPro" id="IPR003439">
    <property type="entry name" value="ABC_transporter-like_ATP-bd"/>
</dbReference>
<evidence type="ECO:0000256" key="1">
    <source>
        <dbReference type="ARBA" id="ARBA00004141"/>
    </source>
</evidence>
<keyword evidence="2" id="KW-0813">Transport</keyword>
<dbReference type="CDD" id="cd03232">
    <property type="entry name" value="ABCG_PDR_domain2"/>
    <property type="match status" value="1"/>
</dbReference>
<sequence>MTELNGILDVGDKDPVYEGMDSNFATQIQDLARSIATVEDCDDFMEAKSTANIELMRALTTMSDAKGEVPMSEEKIDPKLDPYSSDFDAKYWVVNMRRLYDSDPDFYRPVSMGVAYRNLRAVGIATEFDYQTTFSNGFFKVASKGFRKIFGFNQGETFDILKPMDGLIRPGEVTVILGRPGAGCSTFLKSIANQTYGFNIDKGSIISYDGMTRKQIARQFRGDVVYCAETETHFPQLTVETTLEFVAKMKTPQNRPVGITREAYAKHMAAVMMATYGLSHARNTKVGNDYIRGVSGGERKRVSIAEVSLVQAALQCWDNSTRGLDSATALEFIKALKVSATIMDATPLIAIYQCSQDAFDLFDKVIVLYEGYQIYFGSSKKAKQYFQNMGYICAQRQTTADFLTSLTNPVERIVKEGYEKKVPRTPEEFYSCWQNSIEKTELDKEIDEYLSTTKDGSNFNGFSLAHTTKQANHLRAKSPCTVSFPMQVRYILGRNYERIKGDPTLFLFGIVGNLSMSLIISSIFYGMKNNTASFFTRTSAMFFAVLFNAFSSLLEIFSLYEARPIVEKHKKFALYHPSADALASIVTELPAKLFACLTFNLTLYFMANFRRDPGHFFFYILVNFSATLAMSHIFRTIGASFKTLSQAMTPAAVFLLSLTIFTGFVIPTPKMHGWCRWINYIDPVGYAFEALISNEFSGRQFECSSFVPSGPTYPTSGNSIICNVVGAVPGQSFVQGSTYISLSFEYYAKNKWRNWGILVGFIFFFLGIYLILCEFNQGAMQKGEILLFQKKSIFKRLKKAVPGDVESGTIGGLFQDDSESNDDSKNLMENIPVQTNIFHWRNLTYHVKIKKEDRIILNDIDGWVRPGQVTALMGASGAGKTTLLNALSERLTTGLITSGTRMVNGHTTDSSFQRSIGYVQQQDLHLQTSTVREALKFAAYLRQPASVSKAEKDRYVEHIIQLLEMEKYANAVVGVSGEGLNVEQRKRLTIGVELVAKPKLLVFLDEPTSGLDSQTAWSICKLIRKLADHGQAILCTIHQPSSILLEGFDRLLFLQKGGETVYFGELGKNCQTLIDYFENAGAAPCPPEANPAEWMLEIIGAAPGSVANQDYFQVWRSSQEYETLHSELDAMEKELINVPVEKSDEDLKEFAASFWTQYVYVTQRVLEQYWRTPSYTYSKVLMSIFAAIFNGFAFYNADKSLQGLQNQMFSVFMFLVVFQTLVQQYLPHFVSQRDLYEVRERPSKTFSWYAFIAAQITVEIPWQVGAGTLSFFCWYYPVGLYNNAVPTNSVLERGVTMWIVVVLFFIYTSTMGQLCISFIELADNAANLCSLLFTMCLTFCGVLTSSDAMPRFWIFMYRCNPFSYMVSAILSVALANSDVKCAATELLKFVPTAGMTCGEYMQDYIGVAGGYLVDPQAVGQCQYCTIAETNTFLSAVGSVYTRRAQDIGIFSAFIIINMIGTVFFYWLARVPRGSKMKMK</sequence>
<dbReference type="InterPro" id="IPR005285">
    <property type="entry name" value="Drug-R_PDR/CDR"/>
</dbReference>
<keyword evidence="4" id="KW-0677">Repeat</keyword>
<feature type="transmembrane region" description="Helical" evidence="9">
    <location>
        <begin position="581"/>
        <end position="604"/>
    </location>
</feature>
<dbReference type="InterPro" id="IPR029481">
    <property type="entry name" value="ABC_trans_N"/>
</dbReference>
<evidence type="ECO:0000256" key="2">
    <source>
        <dbReference type="ARBA" id="ARBA00022448"/>
    </source>
</evidence>
<feature type="domain" description="ABC transporter" evidence="10">
    <location>
        <begin position="838"/>
        <end position="1081"/>
    </location>
</feature>
<keyword evidence="5" id="KW-0547">Nucleotide-binding</keyword>
<dbReference type="InterPro" id="IPR034003">
    <property type="entry name" value="ABCG_PDR_2"/>
</dbReference>
<evidence type="ECO:0000256" key="3">
    <source>
        <dbReference type="ARBA" id="ARBA00022692"/>
    </source>
</evidence>
<dbReference type="Pfam" id="PF01061">
    <property type="entry name" value="ABC2_membrane"/>
    <property type="match status" value="2"/>
</dbReference>
<evidence type="ECO:0000256" key="8">
    <source>
        <dbReference type="ARBA" id="ARBA00023136"/>
    </source>
</evidence>
<evidence type="ECO:0000256" key="4">
    <source>
        <dbReference type="ARBA" id="ARBA00022737"/>
    </source>
</evidence>
<name>A0ABP0EPQ3_9ASCO</name>
<keyword evidence="3 9" id="KW-0812">Transmembrane</keyword>
<keyword evidence="8 9" id="KW-0472">Membrane</keyword>
<feature type="transmembrane region" description="Helical" evidence="9">
    <location>
        <begin position="1325"/>
        <end position="1343"/>
    </location>
</feature>
<dbReference type="NCBIfam" id="TIGR00956">
    <property type="entry name" value="3a01205"/>
    <property type="match status" value="1"/>
</dbReference>
<organism evidence="11 12">
    <name type="scientific">[Candida] anglica</name>
    <dbReference type="NCBI Taxonomy" id="148631"/>
    <lineage>
        <taxon>Eukaryota</taxon>
        <taxon>Fungi</taxon>
        <taxon>Dikarya</taxon>
        <taxon>Ascomycota</taxon>
        <taxon>Saccharomycotina</taxon>
        <taxon>Pichiomycetes</taxon>
        <taxon>Debaryomycetaceae</taxon>
        <taxon>Kurtzmaniella</taxon>
    </lineage>
</organism>
<comment type="subcellular location">
    <subcellularLocation>
        <location evidence="1">Membrane</location>
        <topology evidence="1">Multi-pass membrane protein</topology>
    </subcellularLocation>
</comment>
<dbReference type="CDD" id="cd03233">
    <property type="entry name" value="ABCG_PDR_domain1"/>
    <property type="match status" value="1"/>
</dbReference>
<dbReference type="PROSITE" id="PS50893">
    <property type="entry name" value="ABC_TRANSPORTER_2"/>
    <property type="match status" value="2"/>
</dbReference>
<feature type="transmembrane region" description="Helical" evidence="9">
    <location>
        <begin position="1297"/>
        <end position="1319"/>
    </location>
</feature>
<protein>
    <submittedName>
        <fullName evidence="11">Pleiotropic ABC efflux transporter of multiple drugs Cdr1p</fullName>
    </submittedName>
</protein>
<feature type="transmembrane region" description="Helical" evidence="9">
    <location>
        <begin position="1355"/>
        <end position="1375"/>
    </location>
</feature>
<keyword evidence="6" id="KW-0067">ATP-binding</keyword>
<dbReference type="InterPro" id="IPR017871">
    <property type="entry name" value="ABC_transporter-like_CS"/>
</dbReference>
<dbReference type="EMBL" id="OZ004260">
    <property type="protein sequence ID" value="CAK7921859.1"/>
    <property type="molecule type" value="Genomic_DNA"/>
</dbReference>
<dbReference type="Pfam" id="PF00005">
    <property type="entry name" value="ABC_tran"/>
    <property type="match status" value="2"/>
</dbReference>
<evidence type="ECO:0000256" key="6">
    <source>
        <dbReference type="ARBA" id="ARBA00022840"/>
    </source>
</evidence>
<dbReference type="SMART" id="SM00382">
    <property type="entry name" value="AAA"/>
    <property type="match status" value="2"/>
</dbReference>
<dbReference type="PANTHER" id="PTHR19241">
    <property type="entry name" value="ATP-BINDING CASSETTE TRANSPORTER"/>
    <property type="match status" value="1"/>
</dbReference>
<dbReference type="InterPro" id="IPR027417">
    <property type="entry name" value="P-loop_NTPase"/>
</dbReference>
<feature type="transmembrane region" description="Helical" evidence="9">
    <location>
        <begin position="755"/>
        <end position="772"/>
    </location>
</feature>
<dbReference type="Proteomes" id="UP001497600">
    <property type="component" value="Chromosome H"/>
</dbReference>
<dbReference type="Pfam" id="PF14510">
    <property type="entry name" value="ABC_trans_N"/>
    <property type="match status" value="1"/>
</dbReference>
<proteinExistence type="predicted"/>
<dbReference type="SUPFAM" id="SSF52540">
    <property type="entry name" value="P-loop containing nucleoside triphosphate hydrolases"/>
    <property type="match status" value="2"/>
</dbReference>
<feature type="transmembrane region" description="Helical" evidence="9">
    <location>
        <begin position="616"/>
        <end position="635"/>
    </location>
</feature>
<feature type="transmembrane region" description="Helical" evidence="9">
    <location>
        <begin position="1209"/>
        <end position="1226"/>
    </location>
</feature>
<accession>A0ABP0EPQ3</accession>
<evidence type="ECO:0000256" key="7">
    <source>
        <dbReference type="ARBA" id="ARBA00022989"/>
    </source>
</evidence>
<evidence type="ECO:0000256" key="9">
    <source>
        <dbReference type="SAM" id="Phobius"/>
    </source>
</evidence>
<feature type="transmembrane region" description="Helical" evidence="9">
    <location>
        <begin position="647"/>
        <end position="666"/>
    </location>
</feature>